<evidence type="ECO:0000256" key="1">
    <source>
        <dbReference type="SAM" id="Coils"/>
    </source>
</evidence>
<dbReference type="AlphaFoldDB" id="A0A8B8BJ47"/>
<keyword evidence="2" id="KW-1185">Reference proteome</keyword>
<evidence type="ECO:0000313" key="2">
    <source>
        <dbReference type="Proteomes" id="UP000694844"/>
    </source>
</evidence>
<protein>
    <submittedName>
        <fullName evidence="3">Uncharacterized protein LOC111110587</fullName>
    </submittedName>
</protein>
<reference evidence="3" key="1">
    <citation type="submission" date="2025-08" db="UniProtKB">
        <authorList>
            <consortium name="RefSeq"/>
        </authorList>
    </citation>
    <scope>IDENTIFICATION</scope>
    <source>
        <tissue evidence="3">Whole sample</tissue>
    </source>
</reference>
<name>A0A8B8BJ47_CRAVI</name>
<accession>A0A8B8BJ47</accession>
<proteinExistence type="predicted"/>
<keyword evidence="1" id="KW-0175">Coiled coil</keyword>
<evidence type="ECO:0000313" key="3">
    <source>
        <dbReference type="RefSeq" id="XP_022302859.1"/>
    </source>
</evidence>
<dbReference type="KEGG" id="cvn:111110587"/>
<dbReference type="Proteomes" id="UP000694844">
    <property type="component" value="Chromosome 8"/>
</dbReference>
<organism evidence="2 3">
    <name type="scientific">Crassostrea virginica</name>
    <name type="common">Eastern oyster</name>
    <dbReference type="NCBI Taxonomy" id="6565"/>
    <lineage>
        <taxon>Eukaryota</taxon>
        <taxon>Metazoa</taxon>
        <taxon>Spiralia</taxon>
        <taxon>Lophotrochozoa</taxon>
        <taxon>Mollusca</taxon>
        <taxon>Bivalvia</taxon>
        <taxon>Autobranchia</taxon>
        <taxon>Pteriomorphia</taxon>
        <taxon>Ostreida</taxon>
        <taxon>Ostreoidea</taxon>
        <taxon>Ostreidae</taxon>
        <taxon>Crassostrea</taxon>
    </lineage>
</organism>
<dbReference type="RefSeq" id="XP_022302859.1">
    <property type="nucleotide sequence ID" value="XM_022447151.1"/>
</dbReference>
<gene>
    <name evidence="3" type="primary">LOC111110587</name>
</gene>
<sequence>MKHSCGYILSEDEFMNKMDAINAFEVNGDNDFDPFIIESDTFTPVGISFANLLNQKHFGSLQKYQSSISDEAGEKIGRLTCSFLLLQSDKQDKSLDKALQEGKSMTIKIWINEINFDVQNKHKYSKVKCQFRLPRMSAEGLEMDCIETDIVEARSPFFNYEYIWKIDFLTKEHIKFLKEPMIIRIFGIPLLSQPIDIQRGDKVEYQKLLKSKCDQIEELKEENKQLKKERDLLIEQRKKAGQKNQKIK</sequence>
<feature type="coiled-coil region" evidence="1">
    <location>
        <begin position="202"/>
        <end position="243"/>
    </location>
</feature>
<dbReference type="GeneID" id="111110587"/>